<protein>
    <submittedName>
        <fullName evidence="2">Uncharacterized protein</fullName>
    </submittedName>
</protein>
<comment type="caution">
    <text evidence="2">The sequence shown here is derived from an EMBL/GenBank/DDBJ whole genome shotgun (WGS) entry which is preliminary data.</text>
</comment>
<dbReference type="EMBL" id="BKCJ010492107">
    <property type="protein sequence ID" value="GFA80917.1"/>
    <property type="molecule type" value="Genomic_DNA"/>
</dbReference>
<feature type="non-terminal residue" evidence="2">
    <location>
        <position position="291"/>
    </location>
</feature>
<dbReference type="AlphaFoldDB" id="A0A699K832"/>
<proteinExistence type="predicted"/>
<organism evidence="2">
    <name type="scientific">Tanacetum cinerariifolium</name>
    <name type="common">Dalmatian daisy</name>
    <name type="synonym">Chrysanthemum cinerariifolium</name>
    <dbReference type="NCBI Taxonomy" id="118510"/>
    <lineage>
        <taxon>Eukaryota</taxon>
        <taxon>Viridiplantae</taxon>
        <taxon>Streptophyta</taxon>
        <taxon>Embryophyta</taxon>
        <taxon>Tracheophyta</taxon>
        <taxon>Spermatophyta</taxon>
        <taxon>Magnoliopsida</taxon>
        <taxon>eudicotyledons</taxon>
        <taxon>Gunneridae</taxon>
        <taxon>Pentapetalae</taxon>
        <taxon>asterids</taxon>
        <taxon>campanulids</taxon>
        <taxon>Asterales</taxon>
        <taxon>Asteraceae</taxon>
        <taxon>Asteroideae</taxon>
        <taxon>Anthemideae</taxon>
        <taxon>Anthemidinae</taxon>
        <taxon>Tanacetum</taxon>
    </lineage>
</organism>
<sequence>MATTIEQQVALDEALVPSTQRLWIGRSNFRLPSDIQSKELTLHLIYDVLRRCPFFKAEMLHICPRIPGQAFAKLPFEKESMEFIRFLGHGGLYHTRSIDYAFLIWEDFVYQVEHKNQKKSNEMYYPRFTKVIIHHFMLKDPSIPRRNKINWHYVRDDSIFLTIKVVSRHQNTQQYGAMLHIELTNDEIRNPKAYKEYYAFATGEAAPKPKASARRKRSGSDTSITPATATTTLTTTVVVTLKLTAAAKGKQPTKAKSPSDSLEVARTKAQQLKIVLRRSRQQMHISQLGGR</sequence>
<accession>A0A699K832</accession>
<reference evidence="2" key="1">
    <citation type="journal article" date="2019" name="Sci. Rep.">
        <title>Draft genome of Tanacetum cinerariifolium, the natural source of mosquito coil.</title>
        <authorList>
            <person name="Yamashiro T."/>
            <person name="Shiraishi A."/>
            <person name="Satake H."/>
            <person name="Nakayama K."/>
        </authorList>
    </citation>
    <scope>NUCLEOTIDE SEQUENCE</scope>
</reference>
<gene>
    <name evidence="2" type="ORF">Tci_652889</name>
</gene>
<feature type="region of interest" description="Disordered" evidence="1">
    <location>
        <begin position="206"/>
        <end position="227"/>
    </location>
</feature>
<feature type="region of interest" description="Disordered" evidence="1">
    <location>
        <begin position="247"/>
        <end position="266"/>
    </location>
</feature>
<name>A0A699K832_TANCI</name>
<evidence type="ECO:0000313" key="2">
    <source>
        <dbReference type="EMBL" id="GFA80917.1"/>
    </source>
</evidence>
<evidence type="ECO:0000256" key="1">
    <source>
        <dbReference type="SAM" id="MobiDB-lite"/>
    </source>
</evidence>